<dbReference type="PANTHER" id="PTHR36562">
    <property type="entry name" value="SERINE/ARGININE REPETITIVE MATRIX 2"/>
    <property type="match status" value="1"/>
</dbReference>
<sequence>MYNGIGLPTARGSGTNGHVQRNYAFVRPGKKDNITYKSEDDLAKLDAANNRQPNQGILDHERKRQLEVKCAEYEDILEKQKDYSKEEIAAKVNSYRLKLMGQGKGDLPKDEFGRVLALFDRMWKGTLASYNHRMDALKDNPTSLTRKFRPMPKVGREFFEHDTRNNSECFSYANSIRSNHKTAMYLTRSEETNVTKTVEKSVESRAAEPKEPSLDSSSTKSHHETESNVGPTTYRSFVSKSHYHGFNYQSKIHSSQTNNNKLKKKLFKIQRQLRLQTVALRRQQIAGNWCCSCACSLTRHGQMQNQFKHFNHRRNGGGNGCKFVVCNNKTLKSGTLRHPIHLQGLRSVVSVRETHQIAEAQQEKNAKLREAFGISEYFVEGSSFDPERKAKETLAKGTALQEELQAQRNAEREKNRKYALVRTPSPSKDRDDDGKKKKKKKKRDGSSSPERKKDKKKKSKKNKKEKSKKKKSRRHHESDDSTDDDSDDSDGNSSDSEEEISPRKRKKSKKDKVN</sequence>
<evidence type="ECO:0000256" key="6">
    <source>
        <dbReference type="ARBA" id="ARBA00023242"/>
    </source>
</evidence>
<dbReference type="OrthoDB" id="10267305at2759"/>
<feature type="compositionally biased region" description="Basic residues" evidence="7">
    <location>
        <begin position="453"/>
        <end position="475"/>
    </location>
</feature>
<reference evidence="9" key="1">
    <citation type="submission" date="2022-07" db="EMBL/GenBank/DDBJ databases">
        <authorList>
            <person name="Trinca V."/>
            <person name="Uliana J.V.C."/>
            <person name="Torres T.T."/>
            <person name="Ward R.J."/>
            <person name="Monesi N."/>
        </authorList>
    </citation>
    <scope>NUCLEOTIDE SEQUENCE</scope>
    <source>
        <strain evidence="9">HSMRA1968</strain>
        <tissue evidence="9">Whole embryos</tissue>
    </source>
</reference>
<keyword evidence="10" id="KW-1185">Reference proteome</keyword>
<dbReference type="PANTHER" id="PTHR36562:SF5">
    <property type="entry name" value="SERINE_ARGININE REPETITIVE MATRIX 2"/>
    <property type="match status" value="1"/>
</dbReference>
<feature type="region of interest" description="Disordered" evidence="7">
    <location>
        <begin position="188"/>
        <end position="233"/>
    </location>
</feature>
<dbReference type="Pfam" id="PF08312">
    <property type="entry name" value="cwf21"/>
    <property type="match status" value="1"/>
</dbReference>
<keyword evidence="5" id="KW-0508">mRNA splicing</keyword>
<dbReference type="CDD" id="cd21373">
    <property type="entry name" value="cwf21_SRRM2-like"/>
    <property type="match status" value="1"/>
</dbReference>
<feature type="compositionally biased region" description="Acidic residues" evidence="7">
    <location>
        <begin position="480"/>
        <end position="499"/>
    </location>
</feature>
<protein>
    <submittedName>
        <fullName evidence="9">Serine/arginine repetitive matrix protein 2</fullName>
    </submittedName>
</protein>
<comment type="caution">
    <text evidence="9">The sequence shown here is derived from an EMBL/GenBank/DDBJ whole genome shotgun (WGS) entry which is preliminary data.</text>
</comment>
<comment type="subcellular location">
    <subcellularLocation>
        <location evidence="1">Nucleus</location>
    </subcellularLocation>
</comment>
<dbReference type="Proteomes" id="UP001151699">
    <property type="component" value="Chromosome B"/>
</dbReference>
<evidence type="ECO:0000256" key="5">
    <source>
        <dbReference type="ARBA" id="ARBA00023187"/>
    </source>
</evidence>
<gene>
    <name evidence="9" type="primary">SRRM2</name>
    <name evidence="9" type="ORF">Bhyg_06837</name>
</gene>
<feature type="region of interest" description="Disordered" evidence="7">
    <location>
        <begin position="406"/>
        <end position="514"/>
    </location>
</feature>
<feature type="compositionally biased region" description="Basic residues" evidence="7">
    <location>
        <begin position="503"/>
        <end position="514"/>
    </location>
</feature>
<dbReference type="Gene3D" id="6.10.140.420">
    <property type="match status" value="1"/>
</dbReference>
<accession>A0A9Q0S1F4</accession>
<keyword evidence="6" id="KW-0539">Nucleus</keyword>
<dbReference type="InterPro" id="IPR051372">
    <property type="entry name" value="CWC21"/>
</dbReference>
<keyword evidence="4" id="KW-0747">Spliceosome</keyword>
<evidence type="ECO:0000256" key="4">
    <source>
        <dbReference type="ARBA" id="ARBA00022728"/>
    </source>
</evidence>
<dbReference type="EMBL" id="WJQU01000002">
    <property type="protein sequence ID" value="KAJ6641892.1"/>
    <property type="molecule type" value="Genomic_DNA"/>
</dbReference>
<evidence type="ECO:0000259" key="8">
    <source>
        <dbReference type="SMART" id="SM01115"/>
    </source>
</evidence>
<evidence type="ECO:0000256" key="2">
    <source>
        <dbReference type="ARBA" id="ARBA00005954"/>
    </source>
</evidence>
<proteinExistence type="inferred from homology"/>
<dbReference type="SMART" id="SM01115">
    <property type="entry name" value="cwf21"/>
    <property type="match status" value="1"/>
</dbReference>
<comment type="similarity">
    <text evidence="2">Belongs to the CWC21 family.</text>
</comment>
<feature type="compositionally biased region" description="Basic and acidic residues" evidence="7">
    <location>
        <begin position="188"/>
        <end position="213"/>
    </location>
</feature>
<evidence type="ECO:0000256" key="7">
    <source>
        <dbReference type="SAM" id="MobiDB-lite"/>
    </source>
</evidence>
<name>A0A9Q0S1F4_9DIPT</name>
<evidence type="ECO:0000256" key="1">
    <source>
        <dbReference type="ARBA" id="ARBA00004123"/>
    </source>
</evidence>
<evidence type="ECO:0000313" key="10">
    <source>
        <dbReference type="Proteomes" id="UP001151699"/>
    </source>
</evidence>
<dbReference type="AlphaFoldDB" id="A0A9Q0S1F4"/>
<evidence type="ECO:0000256" key="3">
    <source>
        <dbReference type="ARBA" id="ARBA00022664"/>
    </source>
</evidence>
<dbReference type="GO" id="GO:0005681">
    <property type="term" value="C:spliceosomal complex"/>
    <property type="evidence" value="ECO:0007669"/>
    <property type="project" value="UniProtKB-KW"/>
</dbReference>
<feature type="domain" description="CWF21" evidence="8">
    <location>
        <begin position="58"/>
        <end position="104"/>
    </location>
</feature>
<organism evidence="9 10">
    <name type="scientific">Pseudolycoriella hygida</name>
    <dbReference type="NCBI Taxonomy" id="35572"/>
    <lineage>
        <taxon>Eukaryota</taxon>
        <taxon>Metazoa</taxon>
        <taxon>Ecdysozoa</taxon>
        <taxon>Arthropoda</taxon>
        <taxon>Hexapoda</taxon>
        <taxon>Insecta</taxon>
        <taxon>Pterygota</taxon>
        <taxon>Neoptera</taxon>
        <taxon>Endopterygota</taxon>
        <taxon>Diptera</taxon>
        <taxon>Nematocera</taxon>
        <taxon>Sciaroidea</taxon>
        <taxon>Sciaridae</taxon>
        <taxon>Pseudolycoriella</taxon>
    </lineage>
</organism>
<dbReference type="GO" id="GO:0006397">
    <property type="term" value="P:mRNA processing"/>
    <property type="evidence" value="ECO:0007669"/>
    <property type="project" value="UniProtKB-KW"/>
</dbReference>
<keyword evidence="3" id="KW-0507">mRNA processing</keyword>
<dbReference type="GO" id="GO:0008380">
    <property type="term" value="P:RNA splicing"/>
    <property type="evidence" value="ECO:0007669"/>
    <property type="project" value="UniProtKB-KW"/>
</dbReference>
<evidence type="ECO:0000313" key="9">
    <source>
        <dbReference type="EMBL" id="KAJ6641892.1"/>
    </source>
</evidence>
<dbReference type="InterPro" id="IPR013170">
    <property type="entry name" value="mRNA_splic_Cwf21_dom"/>
</dbReference>